<reference evidence="7" key="1">
    <citation type="submission" date="2023-07" db="EMBL/GenBank/DDBJ databases">
        <title>Chromosome-level genome assembly of Artemia franciscana.</title>
        <authorList>
            <person name="Jo E."/>
        </authorList>
    </citation>
    <scope>NUCLEOTIDE SEQUENCE</scope>
    <source>
        <tissue evidence="7">Whole body</tissue>
    </source>
</reference>
<dbReference type="Pfam" id="PF01619">
    <property type="entry name" value="Pro_dh"/>
    <property type="match status" value="1"/>
</dbReference>
<dbReference type="InterPro" id="IPR002872">
    <property type="entry name" value="Proline_DH_dom"/>
</dbReference>
<dbReference type="InterPro" id="IPR015659">
    <property type="entry name" value="Proline_oxidase"/>
</dbReference>
<comment type="catalytic activity">
    <reaction evidence="5">
        <text>L-proline + a quinone = (S)-1-pyrroline-5-carboxylate + a quinol + H(+)</text>
        <dbReference type="Rhea" id="RHEA:23784"/>
        <dbReference type="ChEBI" id="CHEBI:15378"/>
        <dbReference type="ChEBI" id="CHEBI:17388"/>
        <dbReference type="ChEBI" id="CHEBI:24646"/>
        <dbReference type="ChEBI" id="CHEBI:60039"/>
        <dbReference type="ChEBI" id="CHEBI:132124"/>
        <dbReference type="EC" id="1.5.5.2"/>
    </reaction>
</comment>
<dbReference type="Proteomes" id="UP001187531">
    <property type="component" value="Unassembled WGS sequence"/>
</dbReference>
<evidence type="ECO:0000256" key="2">
    <source>
        <dbReference type="ARBA" id="ARBA00005869"/>
    </source>
</evidence>
<dbReference type="SUPFAM" id="SSF51730">
    <property type="entry name" value="FAD-linked oxidoreductase"/>
    <property type="match status" value="1"/>
</dbReference>
<organism evidence="7 8">
    <name type="scientific">Artemia franciscana</name>
    <name type="common">Brine shrimp</name>
    <name type="synonym">Artemia sanfranciscana</name>
    <dbReference type="NCBI Taxonomy" id="6661"/>
    <lineage>
        <taxon>Eukaryota</taxon>
        <taxon>Metazoa</taxon>
        <taxon>Ecdysozoa</taxon>
        <taxon>Arthropoda</taxon>
        <taxon>Crustacea</taxon>
        <taxon>Branchiopoda</taxon>
        <taxon>Anostraca</taxon>
        <taxon>Artemiidae</taxon>
        <taxon>Artemia</taxon>
    </lineage>
</organism>
<dbReference type="GO" id="GO:0004657">
    <property type="term" value="F:proline dehydrogenase activity"/>
    <property type="evidence" value="ECO:0007669"/>
    <property type="project" value="UniProtKB-EC"/>
</dbReference>
<sequence length="536" mass="60757">MALRGSVKNSLKFRAINGACRFRSSQAASFACETHNVIDEPESKKSYSQLDTSFTDTVAAYKSKSFSELLRSYLVFSLCSSSTLVENNMKLMKLGKAVLGKKLFEKLMRATFYGQFVAGKDQAEIKPVIDKNYMFGVKSILDYSAEEDISEEEAKAKEMAREYKTKNLNKTGNISSLMQYKFSETVTSSRPSSESSLDSSSSWIASVSMARHVVAIINLSCHFAELSFSCHVLGVTVAIDVDYQDKYFGGHGLQLSETIMRARQYFSDVTKVDITGNIMAKHVSPKLFERRFKEADISVDNPEIQKWLKQMTYDKEGLINLFSWSGLIDANILLSELFKVPNLKTGKLEPIISALTEEEEEMFFNMMRRLNSIFEERERAKVLGYADPINPSYEATSAMYEKCLSAGLQKIQEYKPVTDEKRVAVMVASHNEDTVKYTVEKMQEYGIEREDKVVCFGQLLGMCDHISFPLGQSGYSVYKYVPYGPVDEVLPYLSRRAQENRGVITKIKKEKNLLFSEIRRRVKSGQVLYDPLKAIN</sequence>
<dbReference type="AlphaFoldDB" id="A0AA88HKT5"/>
<evidence type="ECO:0000313" key="7">
    <source>
        <dbReference type="EMBL" id="KAK2711260.1"/>
    </source>
</evidence>
<dbReference type="GO" id="GO:0005739">
    <property type="term" value="C:mitochondrion"/>
    <property type="evidence" value="ECO:0007669"/>
    <property type="project" value="TreeGrafter"/>
</dbReference>
<proteinExistence type="inferred from homology"/>
<name>A0AA88HKT5_ARTSF</name>
<dbReference type="GO" id="GO:0071949">
    <property type="term" value="F:FAD binding"/>
    <property type="evidence" value="ECO:0007669"/>
    <property type="project" value="TreeGrafter"/>
</dbReference>
<keyword evidence="5" id="KW-0285">Flavoprotein</keyword>
<comment type="pathway">
    <text evidence="1">Amino-acid degradation; L-proline degradation into L-glutamate; L-glutamate from L-proline: step 1/2.</text>
</comment>
<keyword evidence="5" id="KW-0274">FAD</keyword>
<accession>A0AA88HKT5</accession>
<dbReference type="GO" id="GO:0010133">
    <property type="term" value="P:L-proline catabolic process to L-glutamate"/>
    <property type="evidence" value="ECO:0007669"/>
    <property type="project" value="TreeGrafter"/>
</dbReference>
<comment type="caution">
    <text evidence="7">The sequence shown here is derived from an EMBL/GenBank/DDBJ whole genome shotgun (WGS) entry which is preliminary data.</text>
</comment>
<dbReference type="PANTHER" id="PTHR13914">
    <property type="entry name" value="PROLINE OXIDASE"/>
    <property type="match status" value="1"/>
</dbReference>
<dbReference type="EC" id="1.5.5.2" evidence="5"/>
<gene>
    <name evidence="7" type="ORF">QYM36_012444</name>
</gene>
<dbReference type="Gene3D" id="3.20.20.220">
    <property type="match status" value="2"/>
</dbReference>
<dbReference type="PANTHER" id="PTHR13914:SF0">
    <property type="entry name" value="PROLINE DEHYDROGENASE 1, MITOCHONDRIAL"/>
    <property type="match status" value="1"/>
</dbReference>
<comment type="cofactor">
    <cofactor evidence="5">
        <name>FAD</name>
        <dbReference type="ChEBI" id="CHEBI:57692"/>
    </cofactor>
</comment>
<dbReference type="EMBL" id="JAVRJZ010000016">
    <property type="protein sequence ID" value="KAK2711260.1"/>
    <property type="molecule type" value="Genomic_DNA"/>
</dbReference>
<feature type="domain" description="Proline dehydrogenase" evidence="6">
    <location>
        <begin position="375"/>
        <end position="504"/>
    </location>
</feature>
<comment type="similarity">
    <text evidence="2 5">Belongs to the proline oxidase family.</text>
</comment>
<evidence type="ECO:0000256" key="3">
    <source>
        <dbReference type="ARBA" id="ARBA00023002"/>
    </source>
</evidence>
<dbReference type="InterPro" id="IPR029041">
    <property type="entry name" value="FAD-linked_oxidoreductase-like"/>
</dbReference>
<keyword evidence="8" id="KW-1185">Reference proteome</keyword>
<evidence type="ECO:0000256" key="4">
    <source>
        <dbReference type="ARBA" id="ARBA00023062"/>
    </source>
</evidence>
<evidence type="ECO:0000256" key="1">
    <source>
        <dbReference type="ARBA" id="ARBA00004739"/>
    </source>
</evidence>
<keyword evidence="3 5" id="KW-0560">Oxidoreductase</keyword>
<comment type="function">
    <text evidence="5">Converts proline to delta-1-pyrroline-5-carboxylate.</text>
</comment>
<evidence type="ECO:0000256" key="5">
    <source>
        <dbReference type="RuleBase" id="RU364054"/>
    </source>
</evidence>
<protein>
    <recommendedName>
        <fullName evidence="5">Proline dehydrogenase</fullName>
        <ecNumber evidence="5">1.5.5.2</ecNumber>
    </recommendedName>
</protein>
<keyword evidence="4 5" id="KW-0642">Proline metabolism</keyword>
<evidence type="ECO:0000313" key="8">
    <source>
        <dbReference type="Proteomes" id="UP001187531"/>
    </source>
</evidence>
<evidence type="ECO:0000259" key="6">
    <source>
        <dbReference type="Pfam" id="PF01619"/>
    </source>
</evidence>